<protein>
    <submittedName>
        <fullName evidence="1">Uncharacterized protein</fullName>
    </submittedName>
</protein>
<gene>
    <name evidence="1" type="ORF">IJ22_41990</name>
</gene>
<dbReference type="STRING" id="162209.IJ22_41990"/>
<evidence type="ECO:0000313" key="1">
    <source>
        <dbReference type="EMBL" id="ALS24495.1"/>
    </source>
</evidence>
<dbReference type="RefSeq" id="WP_235594183.1">
    <property type="nucleotide sequence ID" value="NZ_BJCS01000011.1"/>
</dbReference>
<organism evidence="1 2">
    <name type="scientific">Paenibacillus naphthalenovorans</name>
    <dbReference type="NCBI Taxonomy" id="162209"/>
    <lineage>
        <taxon>Bacteria</taxon>
        <taxon>Bacillati</taxon>
        <taxon>Bacillota</taxon>
        <taxon>Bacilli</taxon>
        <taxon>Bacillales</taxon>
        <taxon>Paenibacillaceae</taxon>
        <taxon>Paenibacillus</taxon>
    </lineage>
</organism>
<dbReference type="Proteomes" id="UP000061660">
    <property type="component" value="Chromosome"/>
</dbReference>
<evidence type="ECO:0000313" key="2">
    <source>
        <dbReference type="Proteomes" id="UP000061660"/>
    </source>
</evidence>
<dbReference type="PATRIC" id="fig|162209.4.peg.4445"/>
<dbReference type="EMBL" id="CP013652">
    <property type="protein sequence ID" value="ALS24495.1"/>
    <property type="molecule type" value="Genomic_DNA"/>
</dbReference>
<sequence precursor="true">MLNIKKLIAASVLIFGINGILLAHADAPQGGTVPGSVDDPVITKSYFDQNIANKIADELAKQTFNEEKIRQIIASELAKTGSAPSSGTGDSTQPAVSNSGLTVIKLEQGQLLFGGAGAEIIVRTGKAVAFSSTADGIADVTAGKDITAGTSVELNHLLIVPREGRGIKPDPKSNQDIYVMVRGNYLLTNADGSKVTP</sequence>
<dbReference type="AlphaFoldDB" id="A0A0U2N0R2"/>
<dbReference type="KEGG" id="pnp:IJ22_41990"/>
<reference evidence="1 2" key="2">
    <citation type="journal article" date="2016" name="Genome Announc.">
        <title>Complete Genome Sequences of Two Interactive Moderate Thermophiles, Paenibacillus napthalenovorans 32O-Y and Paenibacillus sp. 32O-W.</title>
        <authorList>
            <person name="Butler R.R.III."/>
            <person name="Wang J."/>
            <person name="Stark B.C."/>
            <person name="Pombert J.F."/>
        </authorList>
    </citation>
    <scope>NUCLEOTIDE SEQUENCE [LARGE SCALE GENOMIC DNA]</scope>
    <source>
        <strain evidence="1 2">32O-Y</strain>
    </source>
</reference>
<proteinExistence type="predicted"/>
<name>A0A0U2N0R2_9BACL</name>
<accession>A0A0U2N0R2</accession>
<reference evidence="2" key="1">
    <citation type="submission" date="2015-12" db="EMBL/GenBank/DDBJ databases">
        <title>Complete genome sequences of two moderately thermophilic Paenibacillus species.</title>
        <authorList>
            <person name="Butler R.III."/>
            <person name="Wang J."/>
            <person name="Stark B.C."/>
            <person name="Pombert J.-F."/>
        </authorList>
    </citation>
    <scope>NUCLEOTIDE SEQUENCE [LARGE SCALE GENOMIC DNA]</scope>
    <source>
        <strain evidence="2">32O-Y</strain>
    </source>
</reference>
<keyword evidence="2" id="KW-1185">Reference proteome</keyword>